<feature type="compositionally biased region" description="Polar residues" evidence="1">
    <location>
        <begin position="150"/>
        <end position="160"/>
    </location>
</feature>
<evidence type="ECO:0000256" key="1">
    <source>
        <dbReference type="SAM" id="MobiDB-lite"/>
    </source>
</evidence>
<proteinExistence type="predicted"/>
<dbReference type="Proteomes" id="UP001521116">
    <property type="component" value="Unassembled WGS sequence"/>
</dbReference>
<feature type="compositionally biased region" description="Basic residues" evidence="1">
    <location>
        <begin position="115"/>
        <end position="129"/>
    </location>
</feature>
<reference evidence="2 3" key="1">
    <citation type="submission" date="2024-02" db="EMBL/GenBank/DDBJ databases">
        <title>De novo assembly and annotation of 12 fungi associated with fruit tree decline syndrome in Ontario, Canada.</title>
        <authorList>
            <person name="Sulman M."/>
            <person name="Ellouze W."/>
            <person name="Ilyukhin E."/>
        </authorList>
    </citation>
    <scope>NUCLEOTIDE SEQUENCE [LARGE SCALE GENOMIC DNA]</scope>
    <source>
        <strain evidence="2 3">M1-105</strain>
    </source>
</reference>
<feature type="compositionally biased region" description="Polar residues" evidence="1">
    <location>
        <begin position="233"/>
        <end position="242"/>
    </location>
</feature>
<accession>A0ABR3SQL4</accession>
<keyword evidence="3" id="KW-1185">Reference proteome</keyword>
<feature type="region of interest" description="Disordered" evidence="1">
    <location>
        <begin position="115"/>
        <end position="242"/>
    </location>
</feature>
<dbReference type="EMBL" id="JAJVDC020000075">
    <property type="protein sequence ID" value="KAL1627189.1"/>
    <property type="molecule type" value="Genomic_DNA"/>
</dbReference>
<feature type="compositionally biased region" description="Basic and acidic residues" evidence="1">
    <location>
        <begin position="212"/>
        <end position="221"/>
    </location>
</feature>
<feature type="compositionally biased region" description="Polar residues" evidence="1">
    <location>
        <begin position="88"/>
        <end position="97"/>
    </location>
</feature>
<organism evidence="2 3">
    <name type="scientific">Neofusicoccum ribis</name>
    <dbReference type="NCBI Taxonomy" id="45134"/>
    <lineage>
        <taxon>Eukaryota</taxon>
        <taxon>Fungi</taxon>
        <taxon>Dikarya</taxon>
        <taxon>Ascomycota</taxon>
        <taxon>Pezizomycotina</taxon>
        <taxon>Dothideomycetes</taxon>
        <taxon>Dothideomycetes incertae sedis</taxon>
        <taxon>Botryosphaeriales</taxon>
        <taxon>Botryosphaeriaceae</taxon>
        <taxon>Neofusicoccum</taxon>
    </lineage>
</organism>
<sequence>MANTNRRRTLSTPDALDSAMDTSEMHPLLPASATTPTKETYFERYARTAASQKRPLTQGYPAGVDQPDRGISTAQIPSLNLTPPPGQTPSQSASNAMETDDFDMLKKEAKMKAKKAARARKVEKKRIRREFRAEQRKKNNANANFAQANTYQPSATSGTVAAQHGQKDSKAQRPARTEPKVARKARKKLEKTQRRLEKKARDDLAQIVPPREMLDEKEPASPRRKNKNVPKTLMSSFGNFSL</sequence>
<feature type="compositionally biased region" description="Polar residues" evidence="1">
    <location>
        <begin position="72"/>
        <end position="81"/>
    </location>
</feature>
<evidence type="ECO:0000313" key="3">
    <source>
        <dbReference type="Proteomes" id="UP001521116"/>
    </source>
</evidence>
<gene>
    <name evidence="2" type="ORF">SLS56_006527</name>
</gene>
<protein>
    <submittedName>
        <fullName evidence="2">Uncharacterized protein</fullName>
    </submittedName>
</protein>
<evidence type="ECO:0000313" key="2">
    <source>
        <dbReference type="EMBL" id="KAL1627189.1"/>
    </source>
</evidence>
<feature type="compositionally biased region" description="Basic and acidic residues" evidence="1">
    <location>
        <begin position="165"/>
        <end position="181"/>
    </location>
</feature>
<feature type="compositionally biased region" description="Basic and acidic residues" evidence="1">
    <location>
        <begin position="190"/>
        <end position="204"/>
    </location>
</feature>
<name>A0ABR3SQL4_9PEZI</name>
<feature type="compositionally biased region" description="Low complexity" evidence="1">
    <location>
        <begin position="140"/>
        <end position="149"/>
    </location>
</feature>
<feature type="region of interest" description="Disordered" evidence="1">
    <location>
        <begin position="1"/>
        <end position="97"/>
    </location>
</feature>
<comment type="caution">
    <text evidence="2">The sequence shown here is derived from an EMBL/GenBank/DDBJ whole genome shotgun (WGS) entry which is preliminary data.</text>
</comment>